<accession>A0ABX1QTJ1</accession>
<dbReference type="Proteomes" id="UP000767947">
    <property type="component" value="Unassembled WGS sequence"/>
</dbReference>
<keyword evidence="1" id="KW-1133">Transmembrane helix</keyword>
<sequence length="169" mass="19835">MNKQSLFFTFLVALVATFLMLMIIQYLSKKWNFKHDKEGKVNLSYVIWLLSIIIPFFTLLKVALNQVESAIEIIIFSNSIENTFFEVMQKIAIFIGFTFIASFMSYYVVTSMMKLFYGNIKDSQEIENNNIGLFIIKLVLAFLLVFSLLNVFEHFLQWFAPVVDLPFYR</sequence>
<name>A0ABX1QTJ1_9FLAO</name>
<feature type="transmembrane region" description="Helical" evidence="1">
    <location>
        <begin position="45"/>
        <end position="64"/>
    </location>
</feature>
<protein>
    <submittedName>
        <fullName evidence="2">Uncharacterized protein</fullName>
    </submittedName>
</protein>
<dbReference type="EMBL" id="JAAMPT010000199">
    <property type="protein sequence ID" value="NMH24330.1"/>
    <property type="molecule type" value="Genomic_DNA"/>
</dbReference>
<evidence type="ECO:0000256" key="1">
    <source>
        <dbReference type="SAM" id="Phobius"/>
    </source>
</evidence>
<proteinExistence type="predicted"/>
<dbReference type="RefSeq" id="WP_169522929.1">
    <property type="nucleotide sequence ID" value="NZ_JAAMPT010000199.1"/>
</dbReference>
<comment type="caution">
    <text evidence="2">The sequence shown here is derived from an EMBL/GenBank/DDBJ whole genome shotgun (WGS) entry which is preliminary data.</text>
</comment>
<gene>
    <name evidence="2" type="ORF">G6042_03515</name>
</gene>
<keyword evidence="3" id="KW-1185">Reference proteome</keyword>
<feature type="transmembrane region" description="Helical" evidence="1">
    <location>
        <begin position="130"/>
        <end position="152"/>
    </location>
</feature>
<keyword evidence="1" id="KW-0472">Membrane</keyword>
<keyword evidence="1" id="KW-0812">Transmembrane</keyword>
<reference evidence="2 3" key="1">
    <citation type="submission" date="2020-02" db="EMBL/GenBank/DDBJ databases">
        <title>Flavobacterium sp. genome.</title>
        <authorList>
            <person name="Jung H.S."/>
            <person name="Baek J.H."/>
            <person name="Jeon C.O."/>
        </authorList>
    </citation>
    <scope>NUCLEOTIDE SEQUENCE [LARGE SCALE GENOMIC DNA]</scope>
    <source>
        <strain evidence="2 3">SE-s27</strain>
    </source>
</reference>
<feature type="transmembrane region" description="Helical" evidence="1">
    <location>
        <begin position="6"/>
        <end position="24"/>
    </location>
</feature>
<evidence type="ECO:0000313" key="3">
    <source>
        <dbReference type="Proteomes" id="UP000767947"/>
    </source>
</evidence>
<feature type="transmembrane region" description="Helical" evidence="1">
    <location>
        <begin position="91"/>
        <end position="109"/>
    </location>
</feature>
<evidence type="ECO:0000313" key="2">
    <source>
        <dbReference type="EMBL" id="NMH24330.1"/>
    </source>
</evidence>
<organism evidence="2 3">
    <name type="scientific">Flavobacterium solisilvae</name>
    <dbReference type="NCBI Taxonomy" id="1852019"/>
    <lineage>
        <taxon>Bacteria</taxon>
        <taxon>Pseudomonadati</taxon>
        <taxon>Bacteroidota</taxon>
        <taxon>Flavobacteriia</taxon>
        <taxon>Flavobacteriales</taxon>
        <taxon>Flavobacteriaceae</taxon>
        <taxon>Flavobacterium</taxon>
    </lineage>
</organism>